<evidence type="ECO:0000313" key="3">
    <source>
        <dbReference type="Proteomes" id="UP000288716"/>
    </source>
</evidence>
<dbReference type="Proteomes" id="UP000288716">
    <property type="component" value="Unassembled WGS sequence"/>
</dbReference>
<dbReference type="Pfam" id="PF05699">
    <property type="entry name" value="Dimer_Tnp_hAT"/>
    <property type="match status" value="1"/>
</dbReference>
<feature type="non-terminal residue" evidence="2">
    <location>
        <position position="1"/>
    </location>
</feature>
<feature type="domain" description="HAT C-terminal dimerisation" evidence="1">
    <location>
        <begin position="188"/>
        <end position="252"/>
    </location>
</feature>
<evidence type="ECO:0000313" key="2">
    <source>
        <dbReference type="EMBL" id="RWS21102.1"/>
    </source>
</evidence>
<dbReference type="OrthoDB" id="4951847at2759"/>
<dbReference type="InterPro" id="IPR012337">
    <property type="entry name" value="RNaseH-like_sf"/>
</dbReference>
<keyword evidence="3" id="KW-1185">Reference proteome</keyword>
<dbReference type="SUPFAM" id="SSF53098">
    <property type="entry name" value="Ribonuclease H-like"/>
    <property type="match status" value="1"/>
</dbReference>
<protein>
    <submittedName>
        <fullName evidence="2">Zinc finger BED domain-containing protein 1-like protein</fullName>
    </submittedName>
</protein>
<dbReference type="EMBL" id="NCKV01013696">
    <property type="protein sequence ID" value="RWS21102.1"/>
    <property type="molecule type" value="Genomic_DNA"/>
</dbReference>
<evidence type="ECO:0000259" key="1">
    <source>
        <dbReference type="Pfam" id="PF05699"/>
    </source>
</evidence>
<dbReference type="AlphaFoldDB" id="A0A443S0N3"/>
<accession>A0A443S0N3</accession>
<sequence>IVLERLAINKHLSDKTAKLVKKDSFWVKLKIVKDLIDPLVKGIARLESDECFLSDVVDVFNEIEKCLSNQNLNRFFSIPAERKKVEQCYENRSSEKFISNIHHVAYFLDPRFRDKCINEEDTLATVFETLHSYATVVGEIKCTADKEEISNAIARFTGKVGIPQFNGLTTLFIGKEKLFGCSLLSSNNPRSYWLRFMNIPTTRKLATVAARIFSIPSSSAGVERSFSIQGKIHSKDRNKLRPEKVQQLLAVQWYLKAERKEHDLVVEETEDIEFTDINVDEVIEIEPPFTDAEMAVVHP</sequence>
<comment type="caution">
    <text evidence="2">The sequence shown here is derived from an EMBL/GenBank/DDBJ whole genome shotgun (WGS) entry which is preliminary data.</text>
</comment>
<reference evidence="2 3" key="1">
    <citation type="journal article" date="2018" name="Gigascience">
        <title>Genomes of trombidid mites reveal novel predicted allergens and laterally-transferred genes associated with secondary metabolism.</title>
        <authorList>
            <person name="Dong X."/>
            <person name="Chaisiri K."/>
            <person name="Xia D."/>
            <person name="Armstrong S.D."/>
            <person name="Fang Y."/>
            <person name="Donnelly M.J."/>
            <person name="Kadowaki T."/>
            <person name="McGarry J.W."/>
            <person name="Darby A.C."/>
            <person name="Makepeace B.L."/>
        </authorList>
    </citation>
    <scope>NUCLEOTIDE SEQUENCE [LARGE SCALE GENOMIC DNA]</scope>
    <source>
        <strain evidence="2">UoL-UT</strain>
    </source>
</reference>
<organism evidence="2 3">
    <name type="scientific">Leptotrombidium deliense</name>
    <dbReference type="NCBI Taxonomy" id="299467"/>
    <lineage>
        <taxon>Eukaryota</taxon>
        <taxon>Metazoa</taxon>
        <taxon>Ecdysozoa</taxon>
        <taxon>Arthropoda</taxon>
        <taxon>Chelicerata</taxon>
        <taxon>Arachnida</taxon>
        <taxon>Acari</taxon>
        <taxon>Acariformes</taxon>
        <taxon>Trombidiformes</taxon>
        <taxon>Prostigmata</taxon>
        <taxon>Anystina</taxon>
        <taxon>Parasitengona</taxon>
        <taxon>Trombiculoidea</taxon>
        <taxon>Trombiculidae</taxon>
        <taxon>Leptotrombidium</taxon>
    </lineage>
</organism>
<proteinExistence type="predicted"/>
<gene>
    <name evidence="2" type="ORF">B4U80_11932</name>
</gene>
<dbReference type="VEuPathDB" id="VectorBase:LDEU010938"/>
<name>A0A443S0N3_9ACAR</name>
<dbReference type="GO" id="GO:0046983">
    <property type="term" value="F:protein dimerization activity"/>
    <property type="evidence" value="ECO:0007669"/>
    <property type="project" value="InterPro"/>
</dbReference>
<dbReference type="InterPro" id="IPR008906">
    <property type="entry name" value="HATC_C_dom"/>
</dbReference>